<reference evidence="1 2" key="2">
    <citation type="journal article" date="2021" name="Mar. Drugs">
        <title>A New Micromonospora Strain with Antibiotic Activity Isolated from the Microbiome of a Mid-Atlantic Deep-Sea Sponge.</title>
        <authorList>
            <person name="Back C.R."/>
            <person name="Stennett H.L."/>
            <person name="Williams S.E."/>
            <person name="Wang L."/>
            <person name="Ojeda Gomez J."/>
            <person name="Abdulle O.M."/>
            <person name="Duffy T."/>
            <person name="Neal C."/>
            <person name="Mantell J."/>
            <person name="Jepson M.A."/>
            <person name="Hendry K.R."/>
            <person name="Powell D."/>
            <person name="Stach J.E.M."/>
            <person name="Essex-Lopresti A.E."/>
            <person name="Willis C.L."/>
            <person name="Curnow P."/>
            <person name="Race P.R."/>
        </authorList>
    </citation>
    <scope>NUCLEOTIDE SEQUENCE [LARGE SCALE GENOMIC DNA]</scope>
    <source>
        <strain evidence="1 2">28ISP2-46</strain>
    </source>
</reference>
<reference evidence="2" key="1">
    <citation type="submission" date="2020-07" db="EMBL/GenBank/DDBJ databases">
        <title>A new Micromonospora strain with potent antibiotic activity isolated from the microbiome of a mid-Atlantic deep-sea sponge.</title>
        <authorList>
            <person name="Back C.R."/>
            <person name="Stennett H.L."/>
            <person name="Williams S.E."/>
            <person name="Wang L."/>
            <person name="Ojeda Gomez J."/>
            <person name="Abdulle O.M."/>
            <person name="Duffy T."/>
            <person name="Hendry K.R."/>
            <person name="Powell D."/>
            <person name="Stach J.E."/>
            <person name="Essex-Lopresti A.E."/>
            <person name="Willis C.L."/>
            <person name="Curnow P."/>
            <person name="Race P.R."/>
        </authorList>
    </citation>
    <scope>NUCLEOTIDE SEQUENCE [LARGE SCALE GENOMIC DNA]</scope>
    <source>
        <strain evidence="2">28ISP2-46</strain>
    </source>
</reference>
<sequence>MATETATKKLSERSVFGRFAGRQTMHPARLRNGQCVECFGWPDDPRHPVTEASS</sequence>
<organism evidence="1 2">
    <name type="scientific">Micromonospora robiginosa</name>
    <dbReference type="NCBI Taxonomy" id="2749844"/>
    <lineage>
        <taxon>Bacteria</taxon>
        <taxon>Bacillati</taxon>
        <taxon>Actinomycetota</taxon>
        <taxon>Actinomycetes</taxon>
        <taxon>Micromonosporales</taxon>
        <taxon>Micromonosporaceae</taxon>
        <taxon>Micromonospora</taxon>
    </lineage>
</organism>
<gene>
    <name evidence="1" type="ORF">H1D33_03480</name>
</gene>
<evidence type="ECO:0000313" key="1">
    <source>
        <dbReference type="EMBL" id="QLQ37968.1"/>
    </source>
</evidence>
<dbReference type="KEGG" id="mfeu:H1D33_03480"/>
<name>A0A7L6B7W1_9ACTN</name>
<accession>A0A7L6B7W1</accession>
<proteinExistence type="predicted"/>
<evidence type="ECO:0000313" key="2">
    <source>
        <dbReference type="Proteomes" id="UP000510844"/>
    </source>
</evidence>
<keyword evidence="2" id="KW-1185">Reference proteome</keyword>
<dbReference type="EMBL" id="CP059322">
    <property type="protein sequence ID" value="QLQ37968.1"/>
    <property type="molecule type" value="Genomic_DNA"/>
</dbReference>
<protein>
    <submittedName>
        <fullName evidence="1">Uncharacterized protein</fullName>
    </submittedName>
</protein>
<dbReference type="RefSeq" id="WP_181570413.1">
    <property type="nucleotide sequence ID" value="NZ_CP059322.2"/>
</dbReference>
<dbReference type="AlphaFoldDB" id="A0A7L6B7W1"/>
<dbReference type="Proteomes" id="UP000510844">
    <property type="component" value="Chromosome"/>
</dbReference>